<dbReference type="Gene3D" id="1.10.510.10">
    <property type="entry name" value="Transferase(Phosphotransferase) domain 1"/>
    <property type="match status" value="1"/>
</dbReference>
<feature type="compositionally biased region" description="Basic and acidic residues" evidence="1">
    <location>
        <begin position="541"/>
        <end position="551"/>
    </location>
</feature>
<dbReference type="InterPro" id="IPR000719">
    <property type="entry name" value="Prot_kinase_dom"/>
</dbReference>
<dbReference type="STRING" id="89524.SAMN05444370_11419"/>
<dbReference type="Proteomes" id="UP000198703">
    <property type="component" value="Unassembled WGS sequence"/>
</dbReference>
<dbReference type="InterPro" id="IPR011009">
    <property type="entry name" value="Kinase-like_dom_sf"/>
</dbReference>
<dbReference type="PROSITE" id="PS50011">
    <property type="entry name" value="PROTEIN_KINASE_DOM"/>
    <property type="match status" value="1"/>
</dbReference>
<dbReference type="SUPFAM" id="SSF56112">
    <property type="entry name" value="Protein kinase-like (PK-like)"/>
    <property type="match status" value="1"/>
</dbReference>
<keyword evidence="4" id="KW-1185">Reference proteome</keyword>
<name>A0A1H4EIV6_9RHOB</name>
<organism evidence="3 4">
    <name type="scientific">Rubrimonas cliftonensis</name>
    <dbReference type="NCBI Taxonomy" id="89524"/>
    <lineage>
        <taxon>Bacteria</taxon>
        <taxon>Pseudomonadati</taxon>
        <taxon>Pseudomonadota</taxon>
        <taxon>Alphaproteobacteria</taxon>
        <taxon>Rhodobacterales</taxon>
        <taxon>Paracoccaceae</taxon>
        <taxon>Rubrimonas</taxon>
    </lineage>
</organism>
<feature type="domain" description="Protein kinase" evidence="2">
    <location>
        <begin position="13"/>
        <end position="309"/>
    </location>
</feature>
<dbReference type="EMBL" id="FNQM01000014">
    <property type="protein sequence ID" value="SEA84628.1"/>
    <property type="molecule type" value="Genomic_DNA"/>
</dbReference>
<reference evidence="3 4" key="1">
    <citation type="submission" date="2016-10" db="EMBL/GenBank/DDBJ databases">
        <authorList>
            <person name="de Groot N.N."/>
        </authorList>
    </citation>
    <scope>NUCLEOTIDE SEQUENCE [LARGE SCALE GENOMIC DNA]</scope>
    <source>
        <strain evidence="3 4">DSM 15345</strain>
    </source>
</reference>
<feature type="region of interest" description="Disordered" evidence="1">
    <location>
        <begin position="531"/>
        <end position="558"/>
    </location>
</feature>
<dbReference type="OrthoDB" id="9805504at2"/>
<evidence type="ECO:0000313" key="4">
    <source>
        <dbReference type="Proteomes" id="UP000198703"/>
    </source>
</evidence>
<evidence type="ECO:0000256" key="1">
    <source>
        <dbReference type="SAM" id="MobiDB-lite"/>
    </source>
</evidence>
<accession>A0A1H4EIV6</accession>
<dbReference type="AlphaFoldDB" id="A0A1H4EIV6"/>
<proteinExistence type="predicted"/>
<dbReference type="RefSeq" id="WP_093255277.1">
    <property type="nucleotide sequence ID" value="NZ_FNQM01000014.1"/>
</dbReference>
<gene>
    <name evidence="3" type="ORF">SAMN05444370_11419</name>
</gene>
<evidence type="ECO:0000259" key="2">
    <source>
        <dbReference type="PROSITE" id="PS50011"/>
    </source>
</evidence>
<dbReference type="SMART" id="SM00220">
    <property type="entry name" value="S_TKc"/>
    <property type="match status" value="1"/>
</dbReference>
<evidence type="ECO:0000313" key="3">
    <source>
        <dbReference type="EMBL" id="SEA84628.1"/>
    </source>
</evidence>
<dbReference type="GO" id="GO:0005524">
    <property type="term" value="F:ATP binding"/>
    <property type="evidence" value="ECO:0007669"/>
    <property type="project" value="InterPro"/>
</dbReference>
<sequence>MTGERWFSEGRAVRLGRRLGGGGEGEVFAVARRPALAAKLYRPGIAASREAKIAAMLGGGMAADAPRVAFPQAALHDETGRFAGFLMAKVARAAPLHELYAPGARKRAFPEADYRFVLRAALNAARAVAAAHRAGCVIGDVNHSGFLIGQDALVALIDADSFQVADGGVTHLCAVGVPEYTPPELQGRSLAGVTRTADHDAFGLAVVLFQLLFLGRHPFTGVSEGGDLAVEDAIARCAYAWSKRPGPLSPPPSAPLPDETPRGIAALFERAFAPGEAGRRPSAEEWVAALAAAEGALEVCGADPRHVHFGSLARCPWCRIEAAGRVKLFPAPGAPGSAPRPMDAAALRRRLDAIALPSSFACVPPEPLPSSAPPLPTPRQVWLNRAGVAGLAFMMLCAAGLVWVSPQSFLMAAPICIYGYGPVSGALAPRHAARRALKRLDGEIAEALAVRRARAGLDAAWTLKAELAALAAPGSRAARADAARIRRDLARLSEMAAALAEGATARDPEIEALLARRKALVEDLAARGETAPALALPPPRALRDATRRRAVESGLSPS</sequence>
<protein>
    <recommendedName>
        <fullName evidence="2">Protein kinase domain-containing protein</fullName>
    </recommendedName>
</protein>
<dbReference type="GO" id="GO:0004672">
    <property type="term" value="F:protein kinase activity"/>
    <property type="evidence" value="ECO:0007669"/>
    <property type="project" value="InterPro"/>
</dbReference>